<dbReference type="Proteomes" id="UP001374579">
    <property type="component" value="Unassembled WGS sequence"/>
</dbReference>
<dbReference type="AlphaFoldDB" id="A0AAN9BTK5"/>
<organism evidence="2 3">
    <name type="scientific">Littorina saxatilis</name>
    <dbReference type="NCBI Taxonomy" id="31220"/>
    <lineage>
        <taxon>Eukaryota</taxon>
        <taxon>Metazoa</taxon>
        <taxon>Spiralia</taxon>
        <taxon>Lophotrochozoa</taxon>
        <taxon>Mollusca</taxon>
        <taxon>Gastropoda</taxon>
        <taxon>Caenogastropoda</taxon>
        <taxon>Littorinimorpha</taxon>
        <taxon>Littorinoidea</taxon>
        <taxon>Littorinidae</taxon>
        <taxon>Littorina</taxon>
    </lineage>
</organism>
<feature type="compositionally biased region" description="Acidic residues" evidence="1">
    <location>
        <begin position="73"/>
        <end position="82"/>
    </location>
</feature>
<dbReference type="PANTHER" id="PTHR33480:SF1">
    <property type="entry name" value="TYR RECOMBINASE DOMAIN-CONTAINING PROTEIN"/>
    <property type="match status" value="1"/>
</dbReference>
<dbReference type="EMBL" id="JBAMIC010000002">
    <property type="protein sequence ID" value="KAK7111111.1"/>
    <property type="molecule type" value="Genomic_DNA"/>
</dbReference>
<feature type="compositionally biased region" description="Basic and acidic residues" evidence="1">
    <location>
        <begin position="83"/>
        <end position="107"/>
    </location>
</feature>
<sequence>MSQLLNQKRHELDMLANFMGHSITVHREYYRLPEGTTQLAKLSKLLLQMEAGDVATLRGKSLDDITMDESEELGCNDEEDQDEGHNTTKRNADETEDDQVKRKKTEEPTASSVKKEKKGRERKKWSSEEIKAVSQNLAKFINTETLPGKSDCLLAQKKSLILMKREWTQIKFCVKNMIAAEKRKLRKLNQSLV</sequence>
<gene>
    <name evidence="2" type="ORF">V1264_010797</name>
</gene>
<keyword evidence="3" id="KW-1185">Reference proteome</keyword>
<proteinExistence type="predicted"/>
<dbReference type="PANTHER" id="PTHR33480">
    <property type="entry name" value="SET DOMAIN-CONTAINING PROTEIN-RELATED"/>
    <property type="match status" value="1"/>
</dbReference>
<feature type="region of interest" description="Disordered" evidence="1">
    <location>
        <begin position="73"/>
        <end position="127"/>
    </location>
</feature>
<evidence type="ECO:0000256" key="1">
    <source>
        <dbReference type="SAM" id="MobiDB-lite"/>
    </source>
</evidence>
<accession>A0AAN9BTK5</accession>
<evidence type="ECO:0000313" key="3">
    <source>
        <dbReference type="Proteomes" id="UP001374579"/>
    </source>
</evidence>
<comment type="caution">
    <text evidence="2">The sequence shown here is derived from an EMBL/GenBank/DDBJ whole genome shotgun (WGS) entry which is preliminary data.</text>
</comment>
<reference evidence="2 3" key="1">
    <citation type="submission" date="2024-02" db="EMBL/GenBank/DDBJ databases">
        <title>Chromosome-scale genome assembly of the rough periwinkle Littorina saxatilis.</title>
        <authorList>
            <person name="De Jode A."/>
            <person name="Faria R."/>
            <person name="Formenti G."/>
            <person name="Sims Y."/>
            <person name="Smith T.P."/>
            <person name="Tracey A."/>
            <person name="Wood J.M.D."/>
            <person name="Zagrodzka Z.B."/>
            <person name="Johannesson K."/>
            <person name="Butlin R.K."/>
            <person name="Leder E.H."/>
        </authorList>
    </citation>
    <scope>NUCLEOTIDE SEQUENCE [LARGE SCALE GENOMIC DNA]</scope>
    <source>
        <strain evidence="2">Snail1</strain>
        <tissue evidence="2">Muscle</tissue>
    </source>
</reference>
<evidence type="ECO:0000313" key="2">
    <source>
        <dbReference type="EMBL" id="KAK7111111.1"/>
    </source>
</evidence>
<name>A0AAN9BTK5_9CAEN</name>
<protein>
    <submittedName>
        <fullName evidence="2">Uncharacterized protein</fullName>
    </submittedName>
</protein>